<evidence type="ECO:0000313" key="2">
    <source>
        <dbReference type="EMBL" id="EJK44468.1"/>
    </source>
</evidence>
<feature type="region of interest" description="Disordered" evidence="1">
    <location>
        <begin position="1"/>
        <end position="31"/>
    </location>
</feature>
<gene>
    <name evidence="2" type="ORF">THAOC_36987</name>
</gene>
<keyword evidence="3" id="KW-1185">Reference proteome</keyword>
<organism evidence="2 3">
    <name type="scientific">Thalassiosira oceanica</name>
    <name type="common">Marine diatom</name>
    <dbReference type="NCBI Taxonomy" id="159749"/>
    <lineage>
        <taxon>Eukaryota</taxon>
        <taxon>Sar</taxon>
        <taxon>Stramenopiles</taxon>
        <taxon>Ochrophyta</taxon>
        <taxon>Bacillariophyta</taxon>
        <taxon>Coscinodiscophyceae</taxon>
        <taxon>Thalassiosirophycidae</taxon>
        <taxon>Thalassiosirales</taxon>
        <taxon>Thalassiosiraceae</taxon>
        <taxon>Thalassiosira</taxon>
    </lineage>
</organism>
<proteinExistence type="predicted"/>
<protein>
    <submittedName>
        <fullName evidence="2">Uncharacterized protein</fullName>
    </submittedName>
</protein>
<sequence length="105" mass="11461">ETFVAENARREGREGVPTVGTADHGVTSSGGVAKSVRGHCMMFIEHPDGASGKDQWGGNLSGEEISERKYIDPSSDNRVWIECTSIRGFGRAYKQSMCAIRRRNG</sequence>
<evidence type="ECO:0000313" key="3">
    <source>
        <dbReference type="Proteomes" id="UP000266841"/>
    </source>
</evidence>
<feature type="non-terminal residue" evidence="2">
    <location>
        <position position="1"/>
    </location>
</feature>
<reference evidence="2 3" key="1">
    <citation type="journal article" date="2012" name="Genome Biol.">
        <title>Genome and low-iron response of an oceanic diatom adapted to chronic iron limitation.</title>
        <authorList>
            <person name="Lommer M."/>
            <person name="Specht M."/>
            <person name="Roy A.S."/>
            <person name="Kraemer L."/>
            <person name="Andreson R."/>
            <person name="Gutowska M.A."/>
            <person name="Wolf J."/>
            <person name="Bergner S.V."/>
            <person name="Schilhabel M.B."/>
            <person name="Klostermeier U.C."/>
            <person name="Beiko R.G."/>
            <person name="Rosenstiel P."/>
            <person name="Hippler M."/>
            <person name="Laroche J."/>
        </authorList>
    </citation>
    <scope>NUCLEOTIDE SEQUENCE [LARGE SCALE GENOMIC DNA]</scope>
    <source>
        <strain evidence="2 3">CCMP1005</strain>
    </source>
</reference>
<evidence type="ECO:0000256" key="1">
    <source>
        <dbReference type="SAM" id="MobiDB-lite"/>
    </source>
</evidence>
<name>K0QYU8_THAOC</name>
<comment type="caution">
    <text evidence="2">The sequence shown here is derived from an EMBL/GenBank/DDBJ whole genome shotgun (WGS) entry which is preliminary data.</text>
</comment>
<dbReference type="EMBL" id="AGNL01049643">
    <property type="protein sequence ID" value="EJK44468.1"/>
    <property type="molecule type" value="Genomic_DNA"/>
</dbReference>
<dbReference type="Proteomes" id="UP000266841">
    <property type="component" value="Unassembled WGS sequence"/>
</dbReference>
<accession>K0QYU8</accession>
<dbReference type="AlphaFoldDB" id="K0QYU8"/>